<proteinExistence type="predicted"/>
<dbReference type="NCBIfam" id="TIGR02779">
    <property type="entry name" value="NHEJ_ligase_lig"/>
    <property type="match status" value="1"/>
</dbReference>
<keyword evidence="9" id="KW-0227">DNA damage</keyword>
<dbReference type="InterPro" id="IPR012340">
    <property type="entry name" value="NA-bd_OB-fold"/>
</dbReference>
<dbReference type="OrthoDB" id="9802472at2"/>
<dbReference type="GO" id="GO:0003677">
    <property type="term" value="F:DNA binding"/>
    <property type="evidence" value="ECO:0007669"/>
    <property type="project" value="UniProtKB-KW"/>
</dbReference>
<dbReference type="Gene3D" id="3.90.920.10">
    <property type="entry name" value="DNA primase, PRIM domain"/>
    <property type="match status" value="1"/>
</dbReference>
<keyword evidence="12" id="KW-0067">ATP-binding</keyword>
<dbReference type="PANTHER" id="PTHR42705">
    <property type="entry name" value="BIFUNCTIONAL NON-HOMOLOGOUS END JOINING PROTEIN LIGD"/>
    <property type="match status" value="1"/>
</dbReference>
<feature type="compositionally biased region" description="Basic residues" evidence="21">
    <location>
        <begin position="249"/>
        <end position="259"/>
    </location>
</feature>
<dbReference type="InterPro" id="IPR012310">
    <property type="entry name" value="DNA_ligase_ATP-dep_cent"/>
</dbReference>
<keyword evidence="13" id="KW-0239">DNA-directed DNA polymerase</keyword>
<dbReference type="RefSeq" id="WP_142527904.1">
    <property type="nucleotide sequence ID" value="NZ_CBCSJO010000001.1"/>
</dbReference>
<keyword evidence="14" id="KW-0238">DNA-binding</keyword>
<evidence type="ECO:0000256" key="7">
    <source>
        <dbReference type="ARBA" id="ARBA00022723"/>
    </source>
</evidence>
<reference evidence="23 24" key="1">
    <citation type="submission" date="2017-05" db="EMBL/GenBank/DDBJ databases">
        <authorList>
            <person name="Varghese N."/>
            <person name="Submissions S."/>
        </authorList>
    </citation>
    <scope>NUCLEOTIDE SEQUENCE [LARGE SCALE GENOMIC DNA]</scope>
    <source>
        <strain evidence="23 24">DSM 19036</strain>
    </source>
</reference>
<dbReference type="Pfam" id="PF04679">
    <property type="entry name" value="DNA_ligase_A_C"/>
    <property type="match status" value="1"/>
</dbReference>
<dbReference type="GO" id="GO:0006310">
    <property type="term" value="P:DNA recombination"/>
    <property type="evidence" value="ECO:0007669"/>
    <property type="project" value="UniProtKB-KW"/>
</dbReference>
<evidence type="ECO:0000256" key="4">
    <source>
        <dbReference type="ARBA" id="ARBA00022679"/>
    </source>
</evidence>
<dbReference type="InterPro" id="IPR014146">
    <property type="entry name" value="LigD_ligase_dom"/>
</dbReference>
<dbReference type="Pfam" id="PF13298">
    <property type="entry name" value="LigD_N"/>
    <property type="match status" value="1"/>
</dbReference>
<feature type="region of interest" description="Disordered" evidence="21">
    <location>
        <begin position="192"/>
        <end position="281"/>
    </location>
</feature>
<dbReference type="InterPro" id="IPR014144">
    <property type="entry name" value="LigD_PE_domain"/>
</dbReference>
<keyword evidence="15" id="KW-0233">DNA recombination</keyword>
<evidence type="ECO:0000256" key="2">
    <source>
        <dbReference type="ARBA" id="ARBA00012727"/>
    </source>
</evidence>
<feature type="compositionally biased region" description="Basic and acidic residues" evidence="21">
    <location>
        <begin position="626"/>
        <end position="641"/>
    </location>
</feature>
<protein>
    <recommendedName>
        <fullName evidence="2">DNA ligase (ATP)</fullName>
        <ecNumber evidence="2">6.5.1.1</ecNumber>
    </recommendedName>
    <alternativeName>
        <fullName evidence="19">NHEJ DNA polymerase</fullName>
    </alternativeName>
</protein>
<feature type="domain" description="ATP-dependent DNA ligase family profile" evidence="22">
    <location>
        <begin position="384"/>
        <end position="520"/>
    </location>
</feature>
<keyword evidence="3" id="KW-0436">Ligase</keyword>
<dbReference type="PANTHER" id="PTHR42705:SF2">
    <property type="entry name" value="BIFUNCTIONAL NON-HOMOLOGOUS END JOINING PROTEIN LIGD"/>
    <property type="match status" value="1"/>
</dbReference>
<evidence type="ECO:0000313" key="23">
    <source>
        <dbReference type="EMBL" id="SMO62921.1"/>
    </source>
</evidence>
<feature type="region of interest" description="Disordered" evidence="21">
    <location>
        <begin position="625"/>
        <end position="645"/>
    </location>
</feature>
<evidence type="ECO:0000256" key="21">
    <source>
        <dbReference type="SAM" id="MobiDB-lite"/>
    </source>
</evidence>
<dbReference type="Gene3D" id="3.30.470.30">
    <property type="entry name" value="DNA ligase/mRNA capping enzyme"/>
    <property type="match status" value="1"/>
</dbReference>
<organism evidence="23 24">
    <name type="scientific">Pedobacter westerhofensis</name>
    <dbReference type="NCBI Taxonomy" id="425512"/>
    <lineage>
        <taxon>Bacteria</taxon>
        <taxon>Pseudomonadati</taxon>
        <taxon>Bacteroidota</taxon>
        <taxon>Sphingobacteriia</taxon>
        <taxon>Sphingobacteriales</taxon>
        <taxon>Sphingobacteriaceae</taxon>
        <taxon>Pedobacter</taxon>
    </lineage>
</organism>
<dbReference type="GO" id="GO:0004527">
    <property type="term" value="F:exonuclease activity"/>
    <property type="evidence" value="ECO:0007669"/>
    <property type="project" value="UniProtKB-KW"/>
</dbReference>
<keyword evidence="16" id="KW-0234">DNA repair</keyword>
<evidence type="ECO:0000256" key="15">
    <source>
        <dbReference type="ARBA" id="ARBA00023172"/>
    </source>
</evidence>
<dbReference type="EC" id="6.5.1.1" evidence="2"/>
<gene>
    <name evidence="23" type="ORF">SAMN06265348_104204</name>
</gene>
<dbReference type="CDD" id="cd07971">
    <property type="entry name" value="OBF_DNA_ligase_LigD"/>
    <property type="match status" value="1"/>
</dbReference>
<dbReference type="InterPro" id="IPR014145">
    <property type="entry name" value="LigD_pol_dom"/>
</dbReference>
<keyword evidence="18" id="KW-0511">Multifunctional enzyme</keyword>
<dbReference type="GO" id="GO:0003887">
    <property type="term" value="F:DNA-directed DNA polymerase activity"/>
    <property type="evidence" value="ECO:0007669"/>
    <property type="project" value="UniProtKB-KW"/>
</dbReference>
<evidence type="ECO:0000256" key="14">
    <source>
        <dbReference type="ARBA" id="ARBA00023125"/>
    </source>
</evidence>
<dbReference type="Gene3D" id="2.40.50.140">
    <property type="entry name" value="Nucleic acid-binding proteins"/>
    <property type="match status" value="1"/>
</dbReference>
<keyword evidence="6" id="KW-0540">Nuclease</keyword>
<evidence type="ECO:0000313" key="24">
    <source>
        <dbReference type="Proteomes" id="UP000320300"/>
    </source>
</evidence>
<dbReference type="Proteomes" id="UP000320300">
    <property type="component" value="Unassembled WGS sequence"/>
</dbReference>
<dbReference type="Pfam" id="PF21686">
    <property type="entry name" value="LigD_Prim-Pol"/>
    <property type="match status" value="1"/>
</dbReference>
<evidence type="ECO:0000256" key="19">
    <source>
        <dbReference type="ARBA" id="ARBA00029943"/>
    </source>
</evidence>
<dbReference type="SUPFAM" id="SSF56091">
    <property type="entry name" value="DNA ligase/mRNA capping enzyme, catalytic domain"/>
    <property type="match status" value="1"/>
</dbReference>
<dbReference type="InterPro" id="IPR012309">
    <property type="entry name" value="DNA_ligase_ATP-dep_C"/>
</dbReference>
<evidence type="ECO:0000256" key="18">
    <source>
        <dbReference type="ARBA" id="ARBA00023268"/>
    </source>
</evidence>
<keyword evidence="10" id="KW-0378">Hydrolase</keyword>
<comment type="catalytic activity">
    <reaction evidence="20">
        <text>ATP + (deoxyribonucleotide)n-3'-hydroxyl + 5'-phospho-(deoxyribonucleotide)m = (deoxyribonucleotide)n+m + AMP + diphosphate.</text>
        <dbReference type="EC" id="6.5.1.1"/>
    </reaction>
</comment>
<keyword evidence="4" id="KW-0808">Transferase</keyword>
<comment type="cofactor">
    <cofactor evidence="1">
        <name>Mn(2+)</name>
        <dbReference type="ChEBI" id="CHEBI:29035"/>
    </cofactor>
</comment>
<evidence type="ECO:0000256" key="8">
    <source>
        <dbReference type="ARBA" id="ARBA00022741"/>
    </source>
</evidence>
<dbReference type="Gene3D" id="3.30.1490.70">
    <property type="match status" value="1"/>
</dbReference>
<dbReference type="EMBL" id="FXTN01000004">
    <property type="protein sequence ID" value="SMO62921.1"/>
    <property type="molecule type" value="Genomic_DNA"/>
</dbReference>
<dbReference type="GO" id="GO:0046872">
    <property type="term" value="F:metal ion binding"/>
    <property type="evidence" value="ECO:0007669"/>
    <property type="project" value="UniProtKB-KW"/>
</dbReference>
<evidence type="ECO:0000256" key="6">
    <source>
        <dbReference type="ARBA" id="ARBA00022722"/>
    </source>
</evidence>
<dbReference type="InterPro" id="IPR052171">
    <property type="entry name" value="NHEJ_LigD"/>
</dbReference>
<dbReference type="GO" id="GO:0006281">
    <property type="term" value="P:DNA repair"/>
    <property type="evidence" value="ECO:0007669"/>
    <property type="project" value="UniProtKB-KW"/>
</dbReference>
<feature type="compositionally biased region" description="Basic and acidic residues" evidence="21">
    <location>
        <begin position="234"/>
        <end position="247"/>
    </location>
</feature>
<evidence type="ECO:0000256" key="3">
    <source>
        <dbReference type="ARBA" id="ARBA00022598"/>
    </source>
</evidence>
<evidence type="ECO:0000256" key="9">
    <source>
        <dbReference type="ARBA" id="ARBA00022763"/>
    </source>
</evidence>
<dbReference type="GO" id="GO:0003910">
    <property type="term" value="F:DNA ligase (ATP) activity"/>
    <property type="evidence" value="ECO:0007669"/>
    <property type="project" value="UniProtKB-EC"/>
</dbReference>
<evidence type="ECO:0000256" key="10">
    <source>
        <dbReference type="ARBA" id="ARBA00022801"/>
    </source>
</evidence>
<evidence type="ECO:0000256" key="12">
    <source>
        <dbReference type="ARBA" id="ARBA00022840"/>
    </source>
</evidence>
<dbReference type="GO" id="GO:0005524">
    <property type="term" value="F:ATP binding"/>
    <property type="evidence" value="ECO:0007669"/>
    <property type="project" value="UniProtKB-KW"/>
</dbReference>
<sequence>MSLSKYVAKRDFTKTAEPKAGKSKDKNKLLFVIQKHDASRLHYDFRLEMDGVLKSWAVPKGPSTDPKTKRLAMMVEDHPFDYRNFEGTIPKGEYGGGTVIVWDEGTYEPIEEIKGKKAQEKHLLKQLESGSVKIKLHGHKLEGEFALVKTHGMGDNAWLLIKHNDDFASAKDITKKDESVLSGKTIEAVEQTSDAVWKDGHKQHIKSKPAGKGSTKTAAEGSKKTAAEGNTKTAAEESAKTAAEGKAKTAVKGKAKKSKSSKDNKQDDAEPDPSEPVDSAAVLKKIKKSSIPTGMKPMLATLVSEPFDDPGWTYEVKWDGYRALGFVNKGDVELLSRNNKSFNEKFYPIYDLLKKWKINAVLDGEILVLNDKGVSNFGSLQNWRSEADGDLVYYVFDLLWYDGKSLMELPLYQRQAILQDILPVDDDRIRLSKIFKASGTGFFAAAQKMGLEGIIAKKSDSLYLSDYRSKEWLKVKVHKRQEVVIAGFTKNQDTSKQFSSLLLGVYEDGALQYVGKVGTGFSDQVQREMIAQFKPLITDKSPFDSLPDINKPSRFRPNPPKAKATWLKPRLVCEVAYAEITTDGVFRHPSFQGMRIDKSAKEVVRETAAPTVEVIAEVEAGLQDTVKNDNHPNDMVKPAKDKGKRTLLNPKDETQVRKLKGHELKFTHLSKIYWPEDKVSKRDLFNYYYQIAEYMIPYIKDRPMSLNRFPNGINGPSFYQKDVKGKAPDWVKTFPYTNGEGEHKEYLVGTDEASLLWMASLGCIEMNPWFSRVQSEDNPDYCVIDLDPDKNTFDQVIQAALEVKKVLDALDVPCCCKTSGSTGIHIYIPMGAKYSYEQSQLFARLIVNLVHEQLPDFTTLERTIADRHGKMYLDFLQNRPGATIAGPYSLRPKPGATVSMPLHWDEVKPGLKMSDFTIFNAVERVRAEGDLFKGVLGKGIDLEKTITKSKTIFG</sequence>
<evidence type="ECO:0000256" key="20">
    <source>
        <dbReference type="ARBA" id="ARBA00034003"/>
    </source>
</evidence>
<evidence type="ECO:0000256" key="5">
    <source>
        <dbReference type="ARBA" id="ARBA00022695"/>
    </source>
</evidence>
<evidence type="ECO:0000256" key="16">
    <source>
        <dbReference type="ARBA" id="ARBA00023204"/>
    </source>
</evidence>
<dbReference type="CDD" id="cd07906">
    <property type="entry name" value="Adenylation_DNA_ligase_LigD_LigC"/>
    <property type="match status" value="1"/>
</dbReference>
<keyword evidence="11" id="KW-0269">Exonuclease</keyword>
<dbReference type="NCBIfam" id="TIGR02778">
    <property type="entry name" value="ligD_pol"/>
    <property type="match status" value="1"/>
</dbReference>
<keyword evidence="7" id="KW-0479">Metal-binding</keyword>
<name>A0A521CW05_9SPHI</name>
<dbReference type="NCBIfam" id="TIGR02776">
    <property type="entry name" value="NHEJ_ligase_prk"/>
    <property type="match status" value="1"/>
</dbReference>
<accession>A0A521CW05</accession>
<keyword evidence="8" id="KW-0547">Nucleotide-binding</keyword>
<dbReference type="Pfam" id="PF01068">
    <property type="entry name" value="DNA_ligase_A_M"/>
    <property type="match status" value="1"/>
</dbReference>
<dbReference type="AlphaFoldDB" id="A0A521CW05"/>
<evidence type="ECO:0000256" key="11">
    <source>
        <dbReference type="ARBA" id="ARBA00022839"/>
    </source>
</evidence>
<keyword evidence="24" id="KW-1185">Reference proteome</keyword>
<evidence type="ECO:0000256" key="17">
    <source>
        <dbReference type="ARBA" id="ARBA00023211"/>
    </source>
</evidence>
<dbReference type="InterPro" id="IPR014143">
    <property type="entry name" value="NHEJ_ligase_prk"/>
</dbReference>
<evidence type="ECO:0000256" key="13">
    <source>
        <dbReference type="ARBA" id="ARBA00022932"/>
    </source>
</evidence>
<keyword evidence="5" id="KW-0548">Nucleotidyltransferase</keyword>
<dbReference type="PROSITE" id="PS50160">
    <property type="entry name" value="DNA_LIGASE_A3"/>
    <property type="match status" value="1"/>
</dbReference>
<keyword evidence="17" id="KW-0464">Manganese</keyword>
<dbReference type="SUPFAM" id="SSF50249">
    <property type="entry name" value="Nucleic acid-binding proteins"/>
    <property type="match status" value="1"/>
</dbReference>
<dbReference type="NCBIfam" id="TIGR02777">
    <property type="entry name" value="LigD_PE_dom"/>
    <property type="match status" value="1"/>
</dbReference>
<dbReference type="CDD" id="cd04865">
    <property type="entry name" value="LigD_Pol_like_2"/>
    <property type="match status" value="1"/>
</dbReference>
<evidence type="ECO:0000259" key="22">
    <source>
        <dbReference type="PROSITE" id="PS50160"/>
    </source>
</evidence>
<evidence type="ECO:0000256" key="1">
    <source>
        <dbReference type="ARBA" id="ARBA00001936"/>
    </source>
</evidence>